<keyword evidence="2 8" id="KW-0245">EGF-like domain</keyword>
<dbReference type="GO" id="GO:0005261">
    <property type="term" value="F:monoatomic cation channel activity"/>
    <property type="evidence" value="ECO:0007669"/>
    <property type="project" value="TreeGrafter"/>
</dbReference>
<evidence type="ECO:0000313" key="13">
    <source>
        <dbReference type="Proteomes" id="UP001190700"/>
    </source>
</evidence>
<keyword evidence="4" id="KW-0677">Repeat</keyword>
<name>A0AAE0FT12_9CHLO</name>
<feature type="domain" description="EGF-like" evidence="11">
    <location>
        <begin position="638"/>
        <end position="680"/>
    </location>
</feature>
<gene>
    <name evidence="12" type="ORF">CYMTET_26046</name>
</gene>
<evidence type="ECO:0000313" key="12">
    <source>
        <dbReference type="EMBL" id="KAK3265258.1"/>
    </source>
</evidence>
<accession>A0AAE0FT12</accession>
<organism evidence="12 13">
    <name type="scientific">Cymbomonas tetramitiformis</name>
    <dbReference type="NCBI Taxonomy" id="36881"/>
    <lineage>
        <taxon>Eukaryota</taxon>
        <taxon>Viridiplantae</taxon>
        <taxon>Chlorophyta</taxon>
        <taxon>Pyramimonadophyceae</taxon>
        <taxon>Pyramimonadales</taxon>
        <taxon>Pyramimonadaceae</taxon>
        <taxon>Cymbomonas</taxon>
    </lineage>
</organism>
<reference evidence="12 13" key="1">
    <citation type="journal article" date="2015" name="Genome Biol. Evol.">
        <title>Comparative Genomics of a Bacterivorous Green Alga Reveals Evolutionary Causalities and Consequences of Phago-Mixotrophic Mode of Nutrition.</title>
        <authorList>
            <person name="Burns J.A."/>
            <person name="Paasch A."/>
            <person name="Narechania A."/>
            <person name="Kim E."/>
        </authorList>
    </citation>
    <scope>NUCLEOTIDE SEQUENCE [LARGE SCALE GENOMIC DNA]</scope>
    <source>
        <strain evidence="12 13">PLY_AMNH</strain>
    </source>
</reference>
<dbReference type="GO" id="GO:0005886">
    <property type="term" value="C:plasma membrane"/>
    <property type="evidence" value="ECO:0007669"/>
    <property type="project" value="TreeGrafter"/>
</dbReference>
<dbReference type="SMART" id="SM00181">
    <property type="entry name" value="EGF"/>
    <property type="match status" value="13"/>
</dbReference>
<comment type="caution">
    <text evidence="12">The sequence shown here is derived from an EMBL/GenBank/DDBJ whole genome shotgun (WGS) entry which is preliminary data.</text>
</comment>
<feature type="region of interest" description="Disordered" evidence="10">
    <location>
        <begin position="1246"/>
        <end position="1266"/>
    </location>
</feature>
<evidence type="ECO:0000256" key="1">
    <source>
        <dbReference type="ARBA" id="ARBA00004370"/>
    </source>
</evidence>
<dbReference type="PANTHER" id="PTHR46730:SF1">
    <property type="entry name" value="PLAT DOMAIN-CONTAINING PROTEIN"/>
    <property type="match status" value="1"/>
</dbReference>
<comment type="caution">
    <text evidence="8">Lacks conserved residue(s) required for the propagation of feature annotation.</text>
</comment>
<evidence type="ECO:0000256" key="9">
    <source>
        <dbReference type="SAM" id="Coils"/>
    </source>
</evidence>
<dbReference type="InterPro" id="IPR009030">
    <property type="entry name" value="Growth_fac_rcpt_cys_sf"/>
</dbReference>
<evidence type="ECO:0000256" key="8">
    <source>
        <dbReference type="PROSITE-ProRule" id="PRU00076"/>
    </source>
</evidence>
<dbReference type="EMBL" id="LGRX02014046">
    <property type="protein sequence ID" value="KAK3265258.1"/>
    <property type="molecule type" value="Genomic_DNA"/>
</dbReference>
<comment type="subcellular location">
    <subcellularLocation>
        <location evidence="1">Membrane</location>
    </subcellularLocation>
</comment>
<dbReference type="GO" id="GO:0005509">
    <property type="term" value="F:calcium ion binding"/>
    <property type="evidence" value="ECO:0007669"/>
    <property type="project" value="InterPro"/>
</dbReference>
<keyword evidence="6" id="KW-0472">Membrane</keyword>
<evidence type="ECO:0000256" key="2">
    <source>
        <dbReference type="ARBA" id="ARBA00022536"/>
    </source>
</evidence>
<dbReference type="PROSITE" id="PS50026">
    <property type="entry name" value="EGF_3"/>
    <property type="match status" value="2"/>
</dbReference>
<protein>
    <recommendedName>
        <fullName evidence="11">EGF-like domain-containing protein</fullName>
    </recommendedName>
</protein>
<evidence type="ECO:0000256" key="7">
    <source>
        <dbReference type="ARBA" id="ARBA00023157"/>
    </source>
</evidence>
<dbReference type="Gene3D" id="2.10.25.10">
    <property type="entry name" value="Laminin"/>
    <property type="match status" value="8"/>
</dbReference>
<dbReference type="GO" id="GO:0006816">
    <property type="term" value="P:calcium ion transport"/>
    <property type="evidence" value="ECO:0007669"/>
    <property type="project" value="TreeGrafter"/>
</dbReference>
<dbReference type="InterPro" id="IPR000742">
    <property type="entry name" value="EGF"/>
</dbReference>
<dbReference type="Pfam" id="PF02010">
    <property type="entry name" value="REJ"/>
    <property type="match status" value="1"/>
</dbReference>
<dbReference type="Pfam" id="PF07645">
    <property type="entry name" value="EGF_CA"/>
    <property type="match status" value="3"/>
</dbReference>
<evidence type="ECO:0000256" key="4">
    <source>
        <dbReference type="ARBA" id="ARBA00022737"/>
    </source>
</evidence>
<evidence type="ECO:0000256" key="6">
    <source>
        <dbReference type="ARBA" id="ARBA00023136"/>
    </source>
</evidence>
<keyword evidence="9" id="KW-0175">Coiled coil</keyword>
<evidence type="ECO:0000256" key="5">
    <source>
        <dbReference type="ARBA" id="ARBA00022989"/>
    </source>
</evidence>
<dbReference type="Gene3D" id="2.60.40.10">
    <property type="entry name" value="Immunoglobulins"/>
    <property type="match status" value="1"/>
</dbReference>
<evidence type="ECO:0000256" key="10">
    <source>
        <dbReference type="SAM" id="MobiDB-lite"/>
    </source>
</evidence>
<keyword evidence="5" id="KW-1133">Transmembrane helix</keyword>
<dbReference type="Proteomes" id="UP001190700">
    <property type="component" value="Unassembled WGS sequence"/>
</dbReference>
<dbReference type="PANTHER" id="PTHR46730">
    <property type="entry name" value="POLYCYSTIN-1"/>
    <property type="match status" value="1"/>
</dbReference>
<evidence type="ECO:0000259" key="11">
    <source>
        <dbReference type="PROSITE" id="PS50026"/>
    </source>
</evidence>
<feature type="region of interest" description="Disordered" evidence="10">
    <location>
        <begin position="57"/>
        <end position="93"/>
    </location>
</feature>
<dbReference type="SMART" id="SM00179">
    <property type="entry name" value="EGF_CA"/>
    <property type="match status" value="7"/>
</dbReference>
<feature type="coiled-coil region" evidence="9">
    <location>
        <begin position="1153"/>
        <end position="1180"/>
    </location>
</feature>
<feature type="domain" description="EGF-like" evidence="11">
    <location>
        <begin position="237"/>
        <end position="279"/>
    </location>
</feature>
<dbReference type="InterPro" id="IPR002859">
    <property type="entry name" value="PKD/REJ-like"/>
</dbReference>
<evidence type="ECO:0000256" key="3">
    <source>
        <dbReference type="ARBA" id="ARBA00022692"/>
    </source>
</evidence>
<keyword evidence="13" id="KW-1185">Reference proteome</keyword>
<proteinExistence type="predicted"/>
<dbReference type="InterPro" id="IPR001881">
    <property type="entry name" value="EGF-like_Ca-bd_dom"/>
</dbReference>
<dbReference type="CDD" id="cd00054">
    <property type="entry name" value="EGF_CA"/>
    <property type="match status" value="1"/>
</dbReference>
<keyword evidence="3" id="KW-0812">Transmembrane</keyword>
<feature type="region of interest" description="Disordered" evidence="10">
    <location>
        <begin position="1206"/>
        <end position="1229"/>
    </location>
</feature>
<dbReference type="InterPro" id="IPR049883">
    <property type="entry name" value="NOTCH1_EGF-like"/>
</dbReference>
<feature type="compositionally biased region" description="Low complexity" evidence="10">
    <location>
        <begin position="78"/>
        <end position="87"/>
    </location>
</feature>
<sequence length="1327" mass="134830">MATEAGVSTDLVVISSISAGSVQVLSTLYFPGSFSSADPATFAATLTSSPSRIFNSSTANGTDASAGVTPDSSDGSEASADVTTDTADSSDGETEAVVPITCGNAPCYPGVLCTDVNVTTGVFVCGNCPEGYADVDPSSPGIDCADVDECSDPTLANGGCDAATACTNTVGGRVCSDCPAGYLGDGESGCRPQGASCAEDNGGCDALTTCTEVEGEAAACSECPPGYAGTGATACTDLDGCAAVPCFPGTVCADLAAPGAGFTCGECPAGFWGDGVNCEQNLCLGAEPPCSELVSCTSTPGGGFTCSACPSGYDGDGTTCDDVDECARSDNGGCAVQTVCTNVPGGRTCGECPAAYLGSGYTQCIPSSTCDIDNGGCDTLTVCTDTESGAPTCGDCPTGYTGTGSTGCVDVDGCAEAAADGGGCYPGVVCTDAPAPATGFVCGNCPVGMQGDGTTCWENLCFNTNGGCDARVQCTNAPDETPARRCGACPVGYVDVFQDGTSCVEEDGCAVGACFPGVQCTDISAPGVGAVCGECPAGYLAAAPGATPACLDVDECTEENGGCDPVTTCTNTAGGLTCGACPEGFMGTGEAGCRRTQTCENDNGGCHALTTCTDTATAVECGACPAGYEGSGDTTCEDVDGCAPSPCFSGVQCTDVAAPGEGFICAGCPQGYKGDGVTCDMCTLGMGIVSSTVVGGKVKRAYHNQVVAELAGLEDLECVPSTETTFQWAGSTSDGAVLALTDEQNRASTLRLNFPKSTLTTYLSYTLLLTAKITASPEVRAEASLTFFVEPQQLVALVSPSELATGEDSQVLLDASASYDPDGEPEALRFEWRCTRADGADNCRDRDGNLLPATWTTASINIFLKGDPEGRAYTFTMQIFKGGRESMATAAVTMTSGELPMPAIAALPGKVNMNHKMTLISTVQTTAPTSLARTWSVTPEEGSPPLDLATVAATALTAADLVVRAGSLACGGAYIFRLAAEDSVGLATTSLRVAVNSPPSGGALTTTPADGAVMETLFQVAATGWQDEDTPLWYQLKYEVVGAGGGLETLTEYQPTPKSETMMPEAGLSAHDSAVLVYVLVRDALGAETTSAGVNVIVSAVAVEDSNVTAYVDNMMDMSGTLMANGNTDQALLLVDGMAKTMNDVAERRRRRRRVLLQEVTEEQAEAEDAEGLVKAQEQRQAMLDVLGSAQTAVVASDSSLQRLASSASKVVTEPEETGGPQQGSEDFPPVKEAILDTLKDFPPLPGKAIGAHPPSPSPTPAVQPTQESLLQQILEIQKQQAEDHRVLREQLHRQVEINAALEAEIATKAGSTDSDSAAKIAEQLLG</sequence>
<keyword evidence="7" id="KW-1015">Disulfide bond</keyword>
<dbReference type="SUPFAM" id="SSF57184">
    <property type="entry name" value="Growth factor receptor domain"/>
    <property type="match status" value="1"/>
</dbReference>
<dbReference type="InterPro" id="IPR013783">
    <property type="entry name" value="Ig-like_fold"/>
</dbReference>